<feature type="compositionally biased region" description="Basic and acidic residues" evidence="1">
    <location>
        <begin position="150"/>
        <end position="159"/>
    </location>
</feature>
<dbReference type="EMBL" id="BKCJ010005266">
    <property type="protein sequence ID" value="GEU65778.1"/>
    <property type="molecule type" value="Genomic_DNA"/>
</dbReference>
<sequence length="426" mass="48206">MNKSEASAFSASVKEIDYVQLGIVNQAELKLQPKAFFSFYTDVYTKLDRVTKSLADPKDYVEKLKIEVTIDLKEIPDKLIEFNNSILALTTEVAKLEWFKLDIPPNLLASSGSFTNVSSQVAKLKVLDAIPDIMNMVADKGKKAMTLKEQSFKEERGSESDLDDETQASGPIIESSKTKKPKKIYFVTESDYGLVDGTTSYPIGIVKNVEVHIGRLKLLEDLCVIDMEKDPVTPLLIGRGFLATASTVIDCRKAKVAVGEGVNRLVFGVKEINLGGEEMPYWTTLGKRESYGPRLSKDGICAHPTFYARKYFFYYHLPEEWEIARDVKLNPFKDVLVFRKMVEFLGTIHINLKGNMWELNELIENRIGWNKPPKEGDGAWHAKVRLIDPDEEEFTRTFQSIPTTRNFSKKENCCRSCKLTKSLTTP</sequence>
<accession>A0A6L2LVW1</accession>
<protein>
    <submittedName>
        <fullName evidence="2">Uncharacterized protein</fullName>
    </submittedName>
</protein>
<dbReference type="Gene3D" id="2.40.70.10">
    <property type="entry name" value="Acid Proteases"/>
    <property type="match status" value="1"/>
</dbReference>
<comment type="caution">
    <text evidence="2">The sequence shown here is derived from an EMBL/GenBank/DDBJ whole genome shotgun (WGS) entry which is preliminary data.</text>
</comment>
<reference evidence="2" key="1">
    <citation type="journal article" date="2019" name="Sci. Rep.">
        <title>Draft genome of Tanacetum cinerariifolium, the natural source of mosquito coil.</title>
        <authorList>
            <person name="Yamashiro T."/>
            <person name="Shiraishi A."/>
            <person name="Satake H."/>
            <person name="Nakayama K."/>
        </authorList>
    </citation>
    <scope>NUCLEOTIDE SEQUENCE</scope>
</reference>
<evidence type="ECO:0000256" key="1">
    <source>
        <dbReference type="SAM" id="MobiDB-lite"/>
    </source>
</evidence>
<feature type="region of interest" description="Disordered" evidence="1">
    <location>
        <begin position="149"/>
        <end position="173"/>
    </location>
</feature>
<dbReference type="InterPro" id="IPR021109">
    <property type="entry name" value="Peptidase_aspartic_dom_sf"/>
</dbReference>
<proteinExistence type="predicted"/>
<gene>
    <name evidence="2" type="ORF">Tci_037756</name>
</gene>
<dbReference type="AlphaFoldDB" id="A0A6L2LVW1"/>
<evidence type="ECO:0000313" key="2">
    <source>
        <dbReference type="EMBL" id="GEU65778.1"/>
    </source>
</evidence>
<name>A0A6L2LVW1_TANCI</name>
<organism evidence="2">
    <name type="scientific">Tanacetum cinerariifolium</name>
    <name type="common">Dalmatian daisy</name>
    <name type="synonym">Chrysanthemum cinerariifolium</name>
    <dbReference type="NCBI Taxonomy" id="118510"/>
    <lineage>
        <taxon>Eukaryota</taxon>
        <taxon>Viridiplantae</taxon>
        <taxon>Streptophyta</taxon>
        <taxon>Embryophyta</taxon>
        <taxon>Tracheophyta</taxon>
        <taxon>Spermatophyta</taxon>
        <taxon>Magnoliopsida</taxon>
        <taxon>eudicotyledons</taxon>
        <taxon>Gunneridae</taxon>
        <taxon>Pentapetalae</taxon>
        <taxon>asterids</taxon>
        <taxon>campanulids</taxon>
        <taxon>Asterales</taxon>
        <taxon>Asteraceae</taxon>
        <taxon>Asteroideae</taxon>
        <taxon>Anthemideae</taxon>
        <taxon>Anthemidinae</taxon>
        <taxon>Tanacetum</taxon>
    </lineage>
</organism>